<reference evidence="3" key="1">
    <citation type="journal article" date="2021" name="Genome Biol. Evol.">
        <title>The assembled and annotated genome of the fairy-ring fungus Marasmius oreades.</title>
        <authorList>
            <person name="Hiltunen M."/>
            <person name="Ament-Velasquez S.L."/>
            <person name="Johannesson H."/>
        </authorList>
    </citation>
    <scope>NUCLEOTIDE SEQUENCE</scope>
    <source>
        <strain evidence="3">03SP1</strain>
    </source>
</reference>
<comment type="caution">
    <text evidence="3">The sequence shown here is derived from an EMBL/GenBank/DDBJ whole genome shotgun (WGS) entry which is preliminary data.</text>
</comment>
<evidence type="ECO:0000256" key="1">
    <source>
        <dbReference type="ARBA" id="ARBA00005986"/>
    </source>
</evidence>
<dbReference type="InterPro" id="IPR011008">
    <property type="entry name" value="Dimeric_a/b-barrel"/>
</dbReference>
<dbReference type="RefSeq" id="XP_043016673.1">
    <property type="nucleotide sequence ID" value="XM_043147959.1"/>
</dbReference>
<organism evidence="3 4">
    <name type="scientific">Marasmius oreades</name>
    <name type="common">fairy-ring Marasmius</name>
    <dbReference type="NCBI Taxonomy" id="181124"/>
    <lineage>
        <taxon>Eukaryota</taxon>
        <taxon>Fungi</taxon>
        <taxon>Dikarya</taxon>
        <taxon>Basidiomycota</taxon>
        <taxon>Agaricomycotina</taxon>
        <taxon>Agaricomycetes</taxon>
        <taxon>Agaricomycetidae</taxon>
        <taxon>Agaricales</taxon>
        <taxon>Marasmiineae</taxon>
        <taxon>Marasmiaceae</taxon>
        <taxon>Marasmius</taxon>
    </lineage>
</organism>
<proteinExistence type="inferred from homology"/>
<dbReference type="OrthoDB" id="3183782at2759"/>
<comment type="similarity">
    <text evidence="1">Belongs to the tpcK family.</text>
</comment>
<keyword evidence="4" id="KW-1185">Reference proteome</keyword>
<evidence type="ECO:0000313" key="4">
    <source>
        <dbReference type="Proteomes" id="UP001049176"/>
    </source>
</evidence>
<dbReference type="GO" id="GO:0016491">
    <property type="term" value="F:oxidoreductase activity"/>
    <property type="evidence" value="ECO:0007669"/>
    <property type="project" value="InterPro"/>
</dbReference>
<dbReference type="GeneID" id="66071054"/>
<gene>
    <name evidence="3" type="ORF">E1B28_001978</name>
</gene>
<dbReference type="Pfam" id="PF07110">
    <property type="entry name" value="EthD"/>
    <property type="match status" value="2"/>
</dbReference>
<name>A0A9P7V4P2_9AGAR</name>
<feature type="domain" description="EthD" evidence="2">
    <location>
        <begin position="23"/>
        <end position="114"/>
    </location>
</feature>
<dbReference type="Gene3D" id="3.30.70.100">
    <property type="match status" value="2"/>
</dbReference>
<evidence type="ECO:0000259" key="2">
    <source>
        <dbReference type="Pfam" id="PF07110"/>
    </source>
</evidence>
<dbReference type="Proteomes" id="UP001049176">
    <property type="component" value="Chromosome 1"/>
</dbReference>
<dbReference type="KEGG" id="more:E1B28_001978"/>
<sequence length="265" mass="29879">MAEPSNPPFVENRIRALLFLQKKKDMPYEEWRHYWMGEHAQIVLGVPIVRRNFLKYEQLHVNREWKERLRQSPGMRVPDFDGVVVLEGESLEKLAEVTQDPEYIEKVVADAVNIFQLENTIQGAFNIAVIADKSAKDAKPVVGCFIREDVGRVLLPLHRKDGSSHAEFSQHWLNVHAPLFKHLLATSASISKYEQLHVQQGSGVSPGSPLDWDGVGVFEAKSLANAMEVFADERFVKIATEDGAKFVSDGQSDIFPCDVVTLIDN</sequence>
<accession>A0A9P7V4P2</accession>
<dbReference type="EMBL" id="CM032181">
    <property type="protein sequence ID" value="KAG7100203.1"/>
    <property type="molecule type" value="Genomic_DNA"/>
</dbReference>
<dbReference type="AlphaFoldDB" id="A0A9P7V4P2"/>
<evidence type="ECO:0000313" key="3">
    <source>
        <dbReference type="EMBL" id="KAG7100203.1"/>
    </source>
</evidence>
<dbReference type="SUPFAM" id="SSF54909">
    <property type="entry name" value="Dimeric alpha+beta barrel"/>
    <property type="match status" value="2"/>
</dbReference>
<dbReference type="InterPro" id="IPR009799">
    <property type="entry name" value="EthD_dom"/>
</dbReference>
<feature type="domain" description="EthD" evidence="2">
    <location>
        <begin position="160"/>
        <end position="248"/>
    </location>
</feature>
<protein>
    <recommendedName>
        <fullName evidence="2">EthD domain-containing protein</fullName>
    </recommendedName>
</protein>